<accession>A0A9P3Q2I4</accession>
<keyword evidence="3" id="KW-1185">Reference proteome</keyword>
<comment type="caution">
    <text evidence="2">The sequence shown here is derived from an EMBL/GenBank/DDBJ whole genome shotgun (WGS) entry which is preliminary data.</text>
</comment>
<feature type="region of interest" description="Disordered" evidence="1">
    <location>
        <begin position="1"/>
        <end position="79"/>
    </location>
</feature>
<proteinExistence type="predicted"/>
<name>A0A9P3Q2I4_LYOSH</name>
<dbReference type="AlphaFoldDB" id="A0A9P3Q2I4"/>
<reference evidence="2" key="1">
    <citation type="submission" date="2022-07" db="EMBL/GenBank/DDBJ databases">
        <title>The genome of Lyophyllum shimeji provides insight into the initial evolution of ectomycorrhizal fungal genome.</title>
        <authorList>
            <person name="Kobayashi Y."/>
            <person name="Shibata T."/>
            <person name="Hirakawa H."/>
            <person name="Shigenobu S."/>
            <person name="Nishiyama T."/>
            <person name="Yamada A."/>
            <person name="Hasebe M."/>
            <person name="Kawaguchi M."/>
        </authorList>
    </citation>
    <scope>NUCLEOTIDE SEQUENCE</scope>
    <source>
        <strain evidence="2">AT787</strain>
    </source>
</reference>
<evidence type="ECO:0000313" key="2">
    <source>
        <dbReference type="EMBL" id="GLB45884.1"/>
    </source>
</evidence>
<protein>
    <submittedName>
        <fullName evidence="2">Uncharacterized protein</fullName>
    </submittedName>
</protein>
<evidence type="ECO:0000313" key="3">
    <source>
        <dbReference type="Proteomes" id="UP001063166"/>
    </source>
</evidence>
<dbReference type="SUPFAM" id="SSF57903">
    <property type="entry name" value="FYVE/PHD zinc finger"/>
    <property type="match status" value="1"/>
</dbReference>
<evidence type="ECO:0000256" key="1">
    <source>
        <dbReference type="SAM" id="MobiDB-lite"/>
    </source>
</evidence>
<dbReference type="OrthoDB" id="3067692at2759"/>
<dbReference type="InterPro" id="IPR011011">
    <property type="entry name" value="Znf_FYVE_PHD"/>
</dbReference>
<sequence length="500" mass="55395">MPRTLQSADKSTGAPAPRVELPVPRKRKAAPEDEPAPAQNKRSSRSGSKKAGTMLQEPDLSAAASIGPVTETNTGADADGHDIHCSGCRNGGHVVMCYLCKRAICSRCVPFPDTVEQDDEFTCPSCHLSPPTQSSVLLHPITDLPVQKKQTNQYCLQEVRLRESLNAIGDSARVVFHNIAPFLPHKVAFVDLPWDFGDPRAEEAYDTNLQDLVQRLKTGDLKSFRTFSIFLTDHSDPERGDLHISSNEQGAARVSAVLDRLFPPELTQFFGREGRSTLTMLVCGAVVTVNESYTDLKAFANKGYFAWIMAFGQANLQPCLTNPLLQAASLSWFINNRRWDALLDDFQSVGAHTDIFMLRKDEPTIRYIWSHHAIRPFGETAPYSCPTCKSYKAWGAPQVNMRSKTEAKSIIHVCGYCGHRIVYARRKTLEKHSHGNTSGSIFFLNLPHYNKRSEFYFSAYASNLNLNLSAEAPVLCNVSLFLPAAKMTFFVGASGFGKSL</sequence>
<dbReference type="Proteomes" id="UP001063166">
    <property type="component" value="Unassembled WGS sequence"/>
</dbReference>
<organism evidence="2 3">
    <name type="scientific">Lyophyllum shimeji</name>
    <name type="common">Hon-shimeji</name>
    <name type="synonym">Tricholoma shimeji</name>
    <dbReference type="NCBI Taxonomy" id="47721"/>
    <lineage>
        <taxon>Eukaryota</taxon>
        <taxon>Fungi</taxon>
        <taxon>Dikarya</taxon>
        <taxon>Basidiomycota</taxon>
        <taxon>Agaricomycotina</taxon>
        <taxon>Agaricomycetes</taxon>
        <taxon>Agaricomycetidae</taxon>
        <taxon>Agaricales</taxon>
        <taxon>Tricholomatineae</taxon>
        <taxon>Lyophyllaceae</taxon>
        <taxon>Lyophyllum</taxon>
    </lineage>
</organism>
<gene>
    <name evidence="2" type="ORF">LshimejAT787_3500120</name>
</gene>
<dbReference type="EMBL" id="BRPK01000035">
    <property type="protein sequence ID" value="GLB45884.1"/>
    <property type="molecule type" value="Genomic_DNA"/>
</dbReference>
<dbReference type="InterPro" id="IPR013083">
    <property type="entry name" value="Znf_RING/FYVE/PHD"/>
</dbReference>
<dbReference type="Gene3D" id="3.30.40.10">
    <property type="entry name" value="Zinc/RING finger domain, C3HC4 (zinc finger)"/>
    <property type="match status" value="1"/>
</dbReference>
<feature type="compositionally biased region" description="Polar residues" evidence="1">
    <location>
        <begin position="1"/>
        <end position="10"/>
    </location>
</feature>